<keyword evidence="4" id="KW-1185">Reference proteome</keyword>
<comment type="caution">
    <text evidence="3">The sequence shown here is derived from an EMBL/GenBank/DDBJ whole genome shotgun (WGS) entry which is preliminary data.</text>
</comment>
<dbReference type="OrthoDB" id="3135773at2759"/>
<feature type="compositionally biased region" description="Basic and acidic residues" evidence="2">
    <location>
        <begin position="78"/>
        <end position="96"/>
    </location>
</feature>
<sequence length="645" mass="74067">MASSRNCRKRRHSPVNYKQFHETGRTPSSESTESTDDATKADFESGSTSGYKKAKERPSTPFPDGNNNASGYAGSPCKRTEETNDSSTFEKNEQTNKCKTTNGASTATDTEFDDGLPRFYSRPRNERFNPMYDTYFSSDTADNDSEDDVMSNSNNETDGELETGNAEMDVEDNSQSHAEEKVQKPNTTANADKLSVGSAGTSSVTGNSSEHWRTLGNKIYVTASKNLSPFIQKERLTKASGHYYKALNFSQSEGDKVSASKNLGMVSWRIAELENRLSTMTYFFKEAFKYFSFSWRDSSNGVKPQSWRDGVFANATACLECFKLKIADVNIEERLKIYNNIIDTIKIENVKCSVYIELGSCLFHQAVYALQNNDFKKAIYVLKETFFPLNETKRIGKGVTVIEAEARILEEDVFMHSCMAESIQAREIGDGIFRKVLLDEEKLNMDMVYEMIDWYKQAILRTREVTEVELEAIALSRMGRVYDKILKLKYKAKEYLMRSIQLAHSMHPRTFHGEDWFKECSDILERYQRETVQEEDSKWQKEKEELMKELSKEMKDIEKNDKKDSEDFLKFVYRVFPPKNPEHKLLGIPRKKGVHLDSPVLKKILQKAIVHFHPDRVNADKHGKAWKVIAEEITKCLTRRYECLK</sequence>
<dbReference type="AlphaFoldDB" id="A0A8B6D6D2"/>
<organism evidence="3 4">
    <name type="scientific">Mytilus galloprovincialis</name>
    <name type="common">Mediterranean mussel</name>
    <dbReference type="NCBI Taxonomy" id="29158"/>
    <lineage>
        <taxon>Eukaryota</taxon>
        <taxon>Metazoa</taxon>
        <taxon>Spiralia</taxon>
        <taxon>Lophotrochozoa</taxon>
        <taxon>Mollusca</taxon>
        <taxon>Bivalvia</taxon>
        <taxon>Autobranchia</taxon>
        <taxon>Pteriomorphia</taxon>
        <taxon>Mytilida</taxon>
        <taxon>Mytiloidea</taxon>
        <taxon>Mytilidae</taxon>
        <taxon>Mytilinae</taxon>
        <taxon>Mytilus</taxon>
    </lineage>
</organism>
<dbReference type="SUPFAM" id="SSF46565">
    <property type="entry name" value="Chaperone J-domain"/>
    <property type="match status" value="1"/>
</dbReference>
<dbReference type="Proteomes" id="UP000596742">
    <property type="component" value="Unassembled WGS sequence"/>
</dbReference>
<evidence type="ECO:0000313" key="4">
    <source>
        <dbReference type="Proteomes" id="UP000596742"/>
    </source>
</evidence>
<evidence type="ECO:0000313" key="3">
    <source>
        <dbReference type="EMBL" id="VDI15311.1"/>
    </source>
</evidence>
<dbReference type="EMBL" id="UYJE01002963">
    <property type="protein sequence ID" value="VDI15311.1"/>
    <property type="molecule type" value="Genomic_DNA"/>
</dbReference>
<feature type="compositionally biased region" description="Polar residues" evidence="2">
    <location>
        <begin position="97"/>
        <end position="109"/>
    </location>
</feature>
<name>A0A8B6D6D2_MYTGA</name>
<feature type="compositionally biased region" description="Basic residues" evidence="2">
    <location>
        <begin position="1"/>
        <end position="13"/>
    </location>
</feature>
<dbReference type="InterPro" id="IPR036869">
    <property type="entry name" value="J_dom_sf"/>
</dbReference>
<protein>
    <recommendedName>
        <fullName evidence="5">J domain-containing protein</fullName>
    </recommendedName>
</protein>
<evidence type="ECO:0000256" key="2">
    <source>
        <dbReference type="SAM" id="MobiDB-lite"/>
    </source>
</evidence>
<feature type="region of interest" description="Disordered" evidence="2">
    <location>
        <begin position="1"/>
        <end position="209"/>
    </location>
</feature>
<accession>A0A8B6D6D2</accession>
<reference evidence="3" key="1">
    <citation type="submission" date="2018-11" db="EMBL/GenBank/DDBJ databases">
        <authorList>
            <person name="Alioto T."/>
            <person name="Alioto T."/>
        </authorList>
    </citation>
    <scope>NUCLEOTIDE SEQUENCE</scope>
</reference>
<proteinExistence type="predicted"/>
<keyword evidence="1" id="KW-0175">Coiled coil</keyword>
<feature type="coiled-coil region" evidence="1">
    <location>
        <begin position="529"/>
        <end position="567"/>
    </location>
</feature>
<feature type="compositionally biased region" description="Low complexity" evidence="2">
    <location>
        <begin position="195"/>
        <end position="209"/>
    </location>
</feature>
<evidence type="ECO:0000256" key="1">
    <source>
        <dbReference type="SAM" id="Coils"/>
    </source>
</evidence>
<evidence type="ECO:0008006" key="5">
    <source>
        <dbReference type="Google" id="ProtNLM"/>
    </source>
</evidence>
<gene>
    <name evidence="3" type="ORF">MGAL_10B036919</name>
</gene>